<dbReference type="InterPro" id="IPR013525">
    <property type="entry name" value="ABC2_TM"/>
</dbReference>
<evidence type="ECO:0000256" key="2">
    <source>
        <dbReference type="ARBA" id="ARBA00022692"/>
    </source>
</evidence>
<evidence type="ECO:0000259" key="7">
    <source>
        <dbReference type="Pfam" id="PF01061"/>
    </source>
</evidence>
<keyword evidence="2 6" id="KW-0812">Transmembrane</keyword>
<reference evidence="9" key="1">
    <citation type="journal article" date="2019" name="Int. J. Syst. Evol. Microbiol.">
        <title>The Global Catalogue of Microorganisms (GCM) 10K type strain sequencing project: providing services to taxonomists for standard genome sequencing and annotation.</title>
        <authorList>
            <consortium name="The Broad Institute Genomics Platform"/>
            <consortium name="The Broad Institute Genome Sequencing Center for Infectious Disease"/>
            <person name="Wu L."/>
            <person name="Ma J."/>
        </authorList>
    </citation>
    <scope>NUCLEOTIDE SEQUENCE [LARGE SCALE GENOMIC DNA]</scope>
    <source>
        <strain evidence="9">NBRC 108755</strain>
    </source>
</reference>
<feature type="transmembrane region" description="Helical" evidence="6">
    <location>
        <begin position="97"/>
        <end position="124"/>
    </location>
</feature>
<sequence length="251" mass="26789">MISTLRLTGLHARYTLLETMRVPIAVIGAIAFPALAFLFFVVPQRMVAGDPVLATQAVVQMMVFALMANALFGFGISISQARETPWEPYLRTLPAPAAARVLSQVLSTGTIGLVALVPVVVLGATLTEAHTDAGGLLLGLLALAASALPFLFAGFAIGYAMPMKVAIAVVQIVMFGLAFAGGLFLPPALFPDWLDAASRFLPSRQAREAAIQAVQGGEVPWWAWGGLAAWTLALLVLTLVLYRRDEGRRYR</sequence>
<keyword evidence="3 6" id="KW-1133">Transmembrane helix</keyword>
<comment type="caution">
    <text evidence="8">The sequence shown here is derived from an EMBL/GenBank/DDBJ whole genome shotgun (WGS) entry which is preliminary data.</text>
</comment>
<keyword evidence="4 6" id="KW-0472">Membrane</keyword>
<keyword evidence="9" id="KW-1185">Reference proteome</keyword>
<evidence type="ECO:0000256" key="3">
    <source>
        <dbReference type="ARBA" id="ARBA00022989"/>
    </source>
</evidence>
<feature type="transmembrane region" description="Helical" evidence="6">
    <location>
        <begin position="136"/>
        <end position="158"/>
    </location>
</feature>
<organism evidence="8 9">
    <name type="scientific">Homoserinibacter gongjuensis</name>
    <dbReference type="NCBI Taxonomy" id="1162968"/>
    <lineage>
        <taxon>Bacteria</taxon>
        <taxon>Bacillati</taxon>
        <taxon>Actinomycetota</taxon>
        <taxon>Actinomycetes</taxon>
        <taxon>Micrococcales</taxon>
        <taxon>Microbacteriaceae</taxon>
        <taxon>Homoserinibacter</taxon>
    </lineage>
</organism>
<dbReference type="RefSeq" id="WP_284297442.1">
    <property type="nucleotide sequence ID" value="NZ_BSVA01000001.1"/>
</dbReference>
<name>A0ABQ6JPA7_9MICO</name>
<proteinExistence type="predicted"/>
<feature type="transmembrane region" description="Helical" evidence="6">
    <location>
        <begin position="221"/>
        <end position="242"/>
    </location>
</feature>
<protein>
    <submittedName>
        <fullName evidence="8">ABC transporter</fullName>
    </submittedName>
</protein>
<evidence type="ECO:0000256" key="5">
    <source>
        <dbReference type="ARBA" id="ARBA00023251"/>
    </source>
</evidence>
<evidence type="ECO:0000313" key="8">
    <source>
        <dbReference type="EMBL" id="GMA89933.1"/>
    </source>
</evidence>
<comment type="subcellular location">
    <subcellularLocation>
        <location evidence="1">Membrane</location>
        <topology evidence="1">Multi-pass membrane protein</topology>
    </subcellularLocation>
</comment>
<evidence type="ECO:0000256" key="4">
    <source>
        <dbReference type="ARBA" id="ARBA00023136"/>
    </source>
</evidence>
<keyword evidence="5" id="KW-0046">Antibiotic resistance</keyword>
<dbReference type="PIRSF" id="PIRSF006648">
    <property type="entry name" value="DrrB"/>
    <property type="match status" value="1"/>
</dbReference>
<dbReference type="PANTHER" id="PTHR43229:SF2">
    <property type="entry name" value="NODULATION PROTEIN J"/>
    <property type="match status" value="1"/>
</dbReference>
<evidence type="ECO:0000256" key="1">
    <source>
        <dbReference type="ARBA" id="ARBA00004141"/>
    </source>
</evidence>
<gene>
    <name evidence="8" type="ORF">GCM10025869_04620</name>
</gene>
<dbReference type="InterPro" id="IPR051784">
    <property type="entry name" value="Nod_factor_ABC_transporter"/>
</dbReference>
<feature type="transmembrane region" description="Helical" evidence="6">
    <location>
        <begin position="21"/>
        <end position="42"/>
    </location>
</feature>
<dbReference type="Proteomes" id="UP001157069">
    <property type="component" value="Unassembled WGS sequence"/>
</dbReference>
<feature type="domain" description="ABC-2 type transporter transmembrane" evidence="7">
    <location>
        <begin position="16"/>
        <end position="212"/>
    </location>
</feature>
<dbReference type="Pfam" id="PF01061">
    <property type="entry name" value="ABC2_membrane"/>
    <property type="match status" value="1"/>
</dbReference>
<feature type="transmembrane region" description="Helical" evidence="6">
    <location>
        <begin position="54"/>
        <end position="76"/>
    </location>
</feature>
<evidence type="ECO:0000256" key="6">
    <source>
        <dbReference type="SAM" id="Phobius"/>
    </source>
</evidence>
<dbReference type="InterPro" id="IPR000412">
    <property type="entry name" value="ABC_2_transport"/>
</dbReference>
<dbReference type="PANTHER" id="PTHR43229">
    <property type="entry name" value="NODULATION PROTEIN J"/>
    <property type="match status" value="1"/>
</dbReference>
<dbReference type="EMBL" id="BSVA01000001">
    <property type="protein sequence ID" value="GMA89933.1"/>
    <property type="molecule type" value="Genomic_DNA"/>
</dbReference>
<accession>A0ABQ6JPA7</accession>
<evidence type="ECO:0000313" key="9">
    <source>
        <dbReference type="Proteomes" id="UP001157069"/>
    </source>
</evidence>
<feature type="transmembrane region" description="Helical" evidence="6">
    <location>
        <begin position="165"/>
        <end position="185"/>
    </location>
</feature>